<reference evidence="3" key="1">
    <citation type="submission" date="2019-03" db="EMBL/GenBank/DDBJ databases">
        <title>Snf2 controls pulcherriminic acid biosynthesis and connects pigmentation and antifungal activity of the yeast Metschnikowia pulcherrima.</title>
        <authorList>
            <person name="Gore-Lloyd D."/>
            <person name="Sumann I."/>
            <person name="Brachmann A.O."/>
            <person name="Schneeberger K."/>
            <person name="Ortiz-Merino R.A."/>
            <person name="Moreno-Beltran M."/>
            <person name="Schlaefli M."/>
            <person name="Kirner P."/>
            <person name="Santos Kron A."/>
            <person name="Wolfe K.H."/>
            <person name="Piel J."/>
            <person name="Ahrens C.H."/>
            <person name="Henk D."/>
            <person name="Freimoser F.M."/>
        </authorList>
    </citation>
    <scope>NUCLEOTIDE SEQUENCE [LARGE SCALE GENOMIC DNA]</scope>
    <source>
        <strain evidence="3">APC 1.2</strain>
    </source>
</reference>
<evidence type="ECO:0000313" key="2">
    <source>
        <dbReference type="EMBL" id="QBM87606.1"/>
    </source>
</evidence>
<feature type="region of interest" description="Disordered" evidence="1">
    <location>
        <begin position="1104"/>
        <end position="1133"/>
    </location>
</feature>
<feature type="compositionally biased region" description="Polar residues" evidence="1">
    <location>
        <begin position="827"/>
        <end position="848"/>
    </location>
</feature>
<name>A0A4P6XMX2_9ASCO</name>
<gene>
    <name evidence="2" type="ORF">METSCH_B08130</name>
</gene>
<organism evidence="2 3">
    <name type="scientific">Metschnikowia aff. pulcherrima</name>
    <dbReference type="NCBI Taxonomy" id="2163413"/>
    <lineage>
        <taxon>Eukaryota</taxon>
        <taxon>Fungi</taxon>
        <taxon>Dikarya</taxon>
        <taxon>Ascomycota</taxon>
        <taxon>Saccharomycotina</taxon>
        <taxon>Pichiomycetes</taxon>
        <taxon>Metschnikowiaceae</taxon>
        <taxon>Metschnikowia</taxon>
    </lineage>
</organism>
<accession>A0A4P6XMX2</accession>
<evidence type="ECO:0000256" key="1">
    <source>
        <dbReference type="SAM" id="MobiDB-lite"/>
    </source>
</evidence>
<sequence>MHDLLALCSKEAFHCICVRCRCFRRPSQPCPAFVILRVRGKHISREEVKRKKEILLYHFLPTVILELHQIVRPVTLKSHKPKARPPSLILLSPHSLIPPLSIRKRPFVPILILQRPPQMTQFLSSKGFKIMKLRLSSESPLLGFHAIREFKAERGHPFGETLPLSKRLSQDQLGTYGKHKGTHTLQTIKKPLCARPMWLRSAHDCASSGAETLEGSVSYVPTSDFGTANYQSTGITSRRTETTGVTSAVLVFPPLSENLTQQSLPLADCWPAETRVKVSLHTVLSEAATKLVKMSMAKVAAASVLLAAQTRPSNIHTRINSGATFYGLGLQSTNTVVPKHGSITKSKCNESKNQLKKTLSLFPHRKIVKGKISRKIDKVRALAGKKASSKVNGLGQPLASRATPQIADFDDTADTINAINTSQKRAEDELWWSWYKERKSPRIEIIWSVATICHDISFFHEMNDASTEFASIDFLALLSNSPVDREADEELHFESPYLRCISRDSSCDFRSDPGFLQVKFADIDFAAMADSALAECGGSGAPTGQQYAERAEVESAKLRGAANGLHRAGAKPAAPETEDWDIPGAILAYLAYAAPDTAPTTPTFGCKNLMGHVATPEKKAKSKALTLLPPRSLGIEPQAKFAFSNIVSLGLVATPGGKLAASDSAQHLAILPRSFTESFETVPILLTPTQFGKRGGLASISKLADAEKVSIIENETRAMACLAEDEMLIISEEASSEVFTKPKIQDNFGDADDNAMIEALFPTRNSAEPQVPLMDLQELAEACREKLYKANDYWTQTKLMLLELQEKEDLPGRSKPKLVSFADNEAENTSTDLESSEPSDTAFSSPLNSGSILGLESEIARVSDTHRGANTESSALILKNYRRVFTHLVKNVVSPCNRVFSGLVKDILSIRNSESELYCLTVGLGSTISVLIENLKDNEKILPSQWQTRLASCRSTLADLAHTREVTRIDLGRLEAGFSSRLKESLESITKICILRCRLLKNYNLFCSKNYAEQRPGAQNVHDYTHASKYKESTLWHYEVDITELWESMHIVTRALRTDHDSVGALISLTRAGLTSAQTALDLYVQVQPNAICKFVAAAPKNSPDNLPRDDAIAEPPPSDSPERSFKKRRTKAKQAKTFGELKFNNVYH</sequence>
<proteinExistence type="predicted"/>
<dbReference type="Proteomes" id="UP000292447">
    <property type="component" value="Chromosome II"/>
</dbReference>
<protein>
    <submittedName>
        <fullName evidence="2">Uncharacterized protein</fullName>
    </submittedName>
</protein>
<dbReference type="EMBL" id="CP034457">
    <property type="protein sequence ID" value="QBM87606.1"/>
    <property type="molecule type" value="Genomic_DNA"/>
</dbReference>
<feature type="region of interest" description="Disordered" evidence="1">
    <location>
        <begin position="813"/>
        <end position="848"/>
    </location>
</feature>
<evidence type="ECO:0000313" key="3">
    <source>
        <dbReference type="Proteomes" id="UP000292447"/>
    </source>
</evidence>
<dbReference type="AlphaFoldDB" id="A0A4P6XMX2"/>
<keyword evidence="3" id="KW-1185">Reference proteome</keyword>